<name>A0A9D4PC48_RHISA</name>
<evidence type="ECO:0000313" key="2">
    <source>
        <dbReference type="EMBL" id="KAH7934843.1"/>
    </source>
</evidence>
<accession>A0A9D4PC48</accession>
<evidence type="ECO:0000313" key="3">
    <source>
        <dbReference type="Proteomes" id="UP000821837"/>
    </source>
</evidence>
<protein>
    <submittedName>
        <fullName evidence="2">Uncharacterized protein</fullName>
    </submittedName>
</protein>
<organism evidence="2 3">
    <name type="scientific">Rhipicephalus sanguineus</name>
    <name type="common">Brown dog tick</name>
    <name type="synonym">Ixodes sanguineus</name>
    <dbReference type="NCBI Taxonomy" id="34632"/>
    <lineage>
        <taxon>Eukaryota</taxon>
        <taxon>Metazoa</taxon>
        <taxon>Ecdysozoa</taxon>
        <taxon>Arthropoda</taxon>
        <taxon>Chelicerata</taxon>
        <taxon>Arachnida</taxon>
        <taxon>Acari</taxon>
        <taxon>Parasitiformes</taxon>
        <taxon>Ixodida</taxon>
        <taxon>Ixodoidea</taxon>
        <taxon>Ixodidae</taxon>
        <taxon>Rhipicephalinae</taxon>
        <taxon>Rhipicephalus</taxon>
        <taxon>Rhipicephalus</taxon>
    </lineage>
</organism>
<proteinExistence type="predicted"/>
<reference evidence="2" key="2">
    <citation type="submission" date="2021-09" db="EMBL/GenBank/DDBJ databases">
        <authorList>
            <person name="Jia N."/>
            <person name="Wang J."/>
            <person name="Shi W."/>
            <person name="Du L."/>
            <person name="Sun Y."/>
            <person name="Zhan W."/>
            <person name="Jiang J."/>
            <person name="Wang Q."/>
            <person name="Zhang B."/>
            <person name="Ji P."/>
            <person name="Sakyi L.B."/>
            <person name="Cui X."/>
            <person name="Yuan T."/>
            <person name="Jiang B."/>
            <person name="Yang W."/>
            <person name="Lam T.T.-Y."/>
            <person name="Chang Q."/>
            <person name="Ding S."/>
            <person name="Wang X."/>
            <person name="Zhu J."/>
            <person name="Ruan X."/>
            <person name="Zhao L."/>
            <person name="Wei J."/>
            <person name="Que T."/>
            <person name="Du C."/>
            <person name="Cheng J."/>
            <person name="Dai P."/>
            <person name="Han X."/>
            <person name="Huang E."/>
            <person name="Gao Y."/>
            <person name="Liu J."/>
            <person name="Shao H."/>
            <person name="Ye R."/>
            <person name="Li L."/>
            <person name="Wei W."/>
            <person name="Wang X."/>
            <person name="Wang C."/>
            <person name="Huo Q."/>
            <person name="Li W."/>
            <person name="Guo W."/>
            <person name="Chen H."/>
            <person name="Chen S."/>
            <person name="Zhou L."/>
            <person name="Zhou L."/>
            <person name="Ni X."/>
            <person name="Tian J."/>
            <person name="Zhou Y."/>
            <person name="Sheng Y."/>
            <person name="Liu T."/>
            <person name="Pan Y."/>
            <person name="Xia L."/>
            <person name="Li J."/>
            <person name="Zhao F."/>
            <person name="Cao W."/>
        </authorList>
    </citation>
    <scope>NUCLEOTIDE SEQUENCE</scope>
    <source>
        <strain evidence="2">Rsan-2018</strain>
        <tissue evidence="2">Larvae</tissue>
    </source>
</reference>
<feature type="region of interest" description="Disordered" evidence="1">
    <location>
        <begin position="241"/>
        <end position="261"/>
    </location>
</feature>
<reference evidence="2" key="1">
    <citation type="journal article" date="2020" name="Cell">
        <title>Large-Scale Comparative Analyses of Tick Genomes Elucidate Their Genetic Diversity and Vector Capacities.</title>
        <authorList>
            <consortium name="Tick Genome and Microbiome Consortium (TIGMIC)"/>
            <person name="Jia N."/>
            <person name="Wang J."/>
            <person name="Shi W."/>
            <person name="Du L."/>
            <person name="Sun Y."/>
            <person name="Zhan W."/>
            <person name="Jiang J.F."/>
            <person name="Wang Q."/>
            <person name="Zhang B."/>
            <person name="Ji P."/>
            <person name="Bell-Sakyi L."/>
            <person name="Cui X.M."/>
            <person name="Yuan T.T."/>
            <person name="Jiang B.G."/>
            <person name="Yang W.F."/>
            <person name="Lam T.T."/>
            <person name="Chang Q.C."/>
            <person name="Ding S.J."/>
            <person name="Wang X.J."/>
            <person name="Zhu J.G."/>
            <person name="Ruan X.D."/>
            <person name="Zhao L."/>
            <person name="Wei J.T."/>
            <person name="Ye R.Z."/>
            <person name="Que T.C."/>
            <person name="Du C.H."/>
            <person name="Zhou Y.H."/>
            <person name="Cheng J.X."/>
            <person name="Dai P.F."/>
            <person name="Guo W.B."/>
            <person name="Han X.H."/>
            <person name="Huang E.J."/>
            <person name="Li L.F."/>
            <person name="Wei W."/>
            <person name="Gao Y.C."/>
            <person name="Liu J.Z."/>
            <person name="Shao H.Z."/>
            <person name="Wang X."/>
            <person name="Wang C.C."/>
            <person name="Yang T.C."/>
            <person name="Huo Q.B."/>
            <person name="Li W."/>
            <person name="Chen H.Y."/>
            <person name="Chen S.E."/>
            <person name="Zhou L.G."/>
            <person name="Ni X.B."/>
            <person name="Tian J.H."/>
            <person name="Sheng Y."/>
            <person name="Liu T."/>
            <person name="Pan Y.S."/>
            <person name="Xia L.Y."/>
            <person name="Li J."/>
            <person name="Zhao F."/>
            <person name="Cao W.C."/>
        </authorList>
    </citation>
    <scope>NUCLEOTIDE SEQUENCE</scope>
    <source>
        <strain evidence="2">Rsan-2018</strain>
    </source>
</reference>
<keyword evidence="3" id="KW-1185">Reference proteome</keyword>
<sequence>MLLRLCPPVPPFRPAYPRAWFMRLDAILAVNDIKAQPMMHAVLLNALPVQLCHLAAESSSSPLPYNDLCAAVLACYGKTYRPLPWSREFQVSPPSQRAVPTGPQPYLDKDLTSPSTTPSTSDAPTGASIPASDHYDEVKDAPTSTDLPTDRCVPSKPLYEGPSRVPATHTSSPTSIACDASEPSDPTTATLRPALESDAYIAPPAICSPIVEDLSSSSVKHHHVSTTSTLCVSCQQRPASPSQSTAAEVRAPNHQRPNLRDAATMTKASEDDLPGSPMAEQAAHVTPATSAGIQLADLRTSPRVPPAEGASTRTGALSEPAATTPARCHRRFAPEPLTQDAAHMTCGHCAGALCRPPPHVYSHRTRRYFVSRRRQRALSAASSHRHCCSLSNTSPHAQPTFWDRFRHAERRAPLLLPTASIRRDPRPLRSSQSRPPETHWSPMVISR</sequence>
<feature type="region of interest" description="Disordered" evidence="1">
    <location>
        <begin position="416"/>
        <end position="447"/>
    </location>
</feature>
<feature type="region of interest" description="Disordered" evidence="1">
    <location>
        <begin position="301"/>
        <end position="325"/>
    </location>
</feature>
<dbReference type="AlphaFoldDB" id="A0A9D4PC48"/>
<dbReference type="Proteomes" id="UP000821837">
    <property type="component" value="Unassembled WGS sequence"/>
</dbReference>
<feature type="compositionally biased region" description="Low complexity" evidence="1">
    <location>
        <begin position="112"/>
        <end position="121"/>
    </location>
</feature>
<feature type="region of interest" description="Disordered" evidence="1">
    <location>
        <begin position="91"/>
        <end position="188"/>
    </location>
</feature>
<evidence type="ECO:0000256" key="1">
    <source>
        <dbReference type="SAM" id="MobiDB-lite"/>
    </source>
</evidence>
<gene>
    <name evidence="2" type="ORF">HPB52_001027</name>
</gene>
<comment type="caution">
    <text evidence="2">The sequence shown here is derived from an EMBL/GenBank/DDBJ whole genome shotgun (WGS) entry which is preliminary data.</text>
</comment>
<dbReference type="EMBL" id="JABSTV010001255">
    <property type="protein sequence ID" value="KAH7934843.1"/>
    <property type="molecule type" value="Genomic_DNA"/>
</dbReference>